<dbReference type="InterPro" id="IPR020449">
    <property type="entry name" value="Tscrpt_reg_AraC-type_HTH"/>
</dbReference>
<sequence>MLIEIKNRKTWIEEIAEFLEVPLEEDSKKIVVDNDLVNGTFEVIEIEKGLFVRYSDFTLKKELYFKELGASEKQDMILDFTFQGYPDGTIITEYPDNTVSDEKHILIYSGNSTIVARFPINRHSTFISILMSYEWLNKNFTDFFNKYPNIDVGLETDRVFLKKMKYGYAFEFTLEQLMSRSYSEELRSPVYKGVVLMIVAEVMMRIHDDKKNKFLFDSDTQYELDNLESYIKLNLDSDITIDQLCKKIGYSKTKLHNMFKSYFNYSVYDYIKQLRLSKAKSLLLTTDLNVSEVANKVGYTSVPHFTNLFKKEVGLTPNQYRKGDDRNINS</sequence>
<dbReference type="PANTHER" id="PTHR47893:SF1">
    <property type="entry name" value="REGULATORY PROTEIN PCHR"/>
    <property type="match status" value="1"/>
</dbReference>
<organism evidence="5 6">
    <name type="scientific">Flammeovirga agarivorans</name>
    <dbReference type="NCBI Taxonomy" id="2726742"/>
    <lineage>
        <taxon>Bacteria</taxon>
        <taxon>Pseudomonadati</taxon>
        <taxon>Bacteroidota</taxon>
        <taxon>Cytophagia</taxon>
        <taxon>Cytophagales</taxon>
        <taxon>Flammeovirgaceae</taxon>
        <taxon>Flammeovirga</taxon>
    </lineage>
</organism>
<comment type="caution">
    <text evidence="5">The sequence shown here is derived from an EMBL/GenBank/DDBJ whole genome shotgun (WGS) entry which is preliminary data.</text>
</comment>
<dbReference type="PROSITE" id="PS00041">
    <property type="entry name" value="HTH_ARAC_FAMILY_1"/>
    <property type="match status" value="1"/>
</dbReference>
<protein>
    <submittedName>
        <fullName evidence="5">Helix-turn-helix transcriptional regulator</fullName>
    </submittedName>
</protein>
<dbReference type="SMART" id="SM00342">
    <property type="entry name" value="HTH_ARAC"/>
    <property type="match status" value="1"/>
</dbReference>
<reference evidence="5 6" key="1">
    <citation type="submission" date="2020-04" db="EMBL/GenBank/DDBJ databases">
        <title>Flammeovirga sp. SR4, a novel species isolated from seawater.</title>
        <authorList>
            <person name="Wang X."/>
        </authorList>
    </citation>
    <scope>NUCLEOTIDE SEQUENCE [LARGE SCALE GENOMIC DNA]</scope>
    <source>
        <strain evidence="5 6">SR4</strain>
    </source>
</reference>
<dbReference type="InterPro" id="IPR018060">
    <property type="entry name" value="HTH_AraC"/>
</dbReference>
<dbReference type="PRINTS" id="PR00032">
    <property type="entry name" value="HTHARAC"/>
</dbReference>
<proteinExistence type="predicted"/>
<keyword evidence="3" id="KW-0804">Transcription</keyword>
<dbReference type="AlphaFoldDB" id="A0A7X8SG22"/>
<dbReference type="RefSeq" id="WP_168880290.1">
    <property type="nucleotide sequence ID" value="NZ_JABAIL010000001.1"/>
</dbReference>
<dbReference type="GO" id="GO:0003700">
    <property type="term" value="F:DNA-binding transcription factor activity"/>
    <property type="evidence" value="ECO:0007669"/>
    <property type="project" value="InterPro"/>
</dbReference>
<gene>
    <name evidence="5" type="ORF">HGP29_00150</name>
</gene>
<keyword evidence="1" id="KW-0805">Transcription regulation</keyword>
<feature type="domain" description="HTH araC/xylS-type" evidence="4">
    <location>
        <begin position="225"/>
        <end position="323"/>
    </location>
</feature>
<dbReference type="SUPFAM" id="SSF46689">
    <property type="entry name" value="Homeodomain-like"/>
    <property type="match status" value="2"/>
</dbReference>
<keyword evidence="2" id="KW-0238">DNA-binding</keyword>
<evidence type="ECO:0000256" key="2">
    <source>
        <dbReference type="ARBA" id="ARBA00023125"/>
    </source>
</evidence>
<dbReference type="EMBL" id="JABAIL010000001">
    <property type="protein sequence ID" value="NLR89595.1"/>
    <property type="molecule type" value="Genomic_DNA"/>
</dbReference>
<dbReference type="Gene3D" id="1.10.10.60">
    <property type="entry name" value="Homeodomain-like"/>
    <property type="match status" value="2"/>
</dbReference>
<evidence type="ECO:0000259" key="4">
    <source>
        <dbReference type="PROSITE" id="PS01124"/>
    </source>
</evidence>
<accession>A0A7X8SG22</accession>
<evidence type="ECO:0000256" key="1">
    <source>
        <dbReference type="ARBA" id="ARBA00023015"/>
    </source>
</evidence>
<dbReference type="PROSITE" id="PS01124">
    <property type="entry name" value="HTH_ARAC_FAMILY_2"/>
    <property type="match status" value="1"/>
</dbReference>
<dbReference type="InterPro" id="IPR053142">
    <property type="entry name" value="PchR_regulatory_protein"/>
</dbReference>
<dbReference type="Proteomes" id="UP000585050">
    <property type="component" value="Unassembled WGS sequence"/>
</dbReference>
<evidence type="ECO:0000313" key="6">
    <source>
        <dbReference type="Proteomes" id="UP000585050"/>
    </source>
</evidence>
<name>A0A7X8SG22_9BACT</name>
<evidence type="ECO:0000313" key="5">
    <source>
        <dbReference type="EMBL" id="NLR89595.1"/>
    </source>
</evidence>
<dbReference type="GO" id="GO:0043565">
    <property type="term" value="F:sequence-specific DNA binding"/>
    <property type="evidence" value="ECO:0007669"/>
    <property type="project" value="InterPro"/>
</dbReference>
<dbReference type="PANTHER" id="PTHR47893">
    <property type="entry name" value="REGULATORY PROTEIN PCHR"/>
    <property type="match status" value="1"/>
</dbReference>
<dbReference type="InterPro" id="IPR009057">
    <property type="entry name" value="Homeodomain-like_sf"/>
</dbReference>
<dbReference type="Pfam" id="PF12833">
    <property type="entry name" value="HTH_18"/>
    <property type="match status" value="1"/>
</dbReference>
<evidence type="ECO:0000256" key="3">
    <source>
        <dbReference type="ARBA" id="ARBA00023163"/>
    </source>
</evidence>
<dbReference type="InterPro" id="IPR018062">
    <property type="entry name" value="HTH_AraC-typ_CS"/>
</dbReference>
<keyword evidence="6" id="KW-1185">Reference proteome</keyword>